<dbReference type="Proteomes" id="UP000315658">
    <property type="component" value="Segment"/>
</dbReference>
<dbReference type="EMBL" id="MN090155">
    <property type="protein sequence ID" value="QDH94209.1"/>
    <property type="molecule type" value="Genomic_DNA"/>
</dbReference>
<keyword evidence="2" id="KW-1185">Reference proteome</keyword>
<reference evidence="1 2" key="1">
    <citation type="submission" date="2019-06" db="EMBL/GenBank/DDBJ databases">
        <title>Complete genome sequence of the virus isoalte vB_EcoS_PHB17 infecting Shiga toxin-producing Escherichia.</title>
        <authorList>
            <person name="Chen Y."/>
            <person name="Qian P."/>
            <person name="Song J."/>
            <person name="Li X."/>
        </authorList>
    </citation>
    <scope>NUCLEOTIDE SEQUENCE [LARGE SCALE GENOMIC DNA]</scope>
</reference>
<evidence type="ECO:0000313" key="2">
    <source>
        <dbReference type="Proteomes" id="UP000315658"/>
    </source>
</evidence>
<evidence type="ECO:0000313" key="1">
    <source>
        <dbReference type="EMBL" id="QDH94209.1"/>
    </source>
</evidence>
<accession>A0A514DKN6</accession>
<dbReference type="RefSeq" id="YP_010064575.1">
    <property type="nucleotide sequence ID" value="NC_054892.1"/>
</dbReference>
<sequence>MPKIEIRQLLRLRRYLRITTGLSPRWCPNVIGVNSPSPKPPCSVFLVGLFAQAWIKPNSSRVMYRHTFGRGNFNPSKSTVAV</sequence>
<proteinExistence type="predicted"/>
<dbReference type="GeneID" id="65053029"/>
<name>A0A514DKN6_9CAUD</name>
<protein>
    <submittedName>
        <fullName evidence="1">Uncharacterized protein</fullName>
    </submittedName>
</protein>
<dbReference type="KEGG" id="vg:65053029"/>
<organism evidence="1 2">
    <name type="scientific">Escherichia phage vB_EcoS_PHB17</name>
    <dbReference type="NCBI Taxonomy" id="2591407"/>
    <lineage>
        <taxon>Viruses</taxon>
        <taxon>Duplodnaviria</taxon>
        <taxon>Heunggongvirae</taxon>
        <taxon>Uroviricota</taxon>
        <taxon>Caudoviricetes</taxon>
        <taxon>Drexlerviridae</taxon>
        <taxon>Tempevirinae</taxon>
        <taxon>Baihuvirus</taxon>
        <taxon>Baihuvirus PHB17</taxon>
        <taxon>Changchunvirus PHB17</taxon>
    </lineage>
</organism>